<feature type="region of interest" description="Disordered" evidence="1">
    <location>
        <begin position="1"/>
        <end position="28"/>
    </location>
</feature>
<accession>A0A3Q9FUD0</accession>
<feature type="transmembrane region" description="Helical" evidence="2">
    <location>
        <begin position="36"/>
        <end position="53"/>
    </location>
</feature>
<dbReference type="EMBL" id="CP034587">
    <property type="protein sequence ID" value="AZQ72034.1"/>
    <property type="molecule type" value="Genomic_DNA"/>
</dbReference>
<dbReference type="OrthoDB" id="4325203at2"/>
<proteinExistence type="predicted"/>
<keyword evidence="2" id="KW-1133">Transmembrane helix</keyword>
<feature type="transmembrane region" description="Helical" evidence="2">
    <location>
        <begin position="65"/>
        <end position="83"/>
    </location>
</feature>
<sequence length="144" mass="15655">MTHSILPGRHHAHEGPGPVPRTGHVRHERTAPTPTWAVPVIGGFVLGLYAVFLAHENGFGELQGWMLGLVAAVVSAGLGYLVIRNRGKMITEVRAASFGALFGVSMGFLRSLTRVSVLEASWIGLIFGVCMGLASYYVFYWHEH</sequence>
<feature type="transmembrane region" description="Helical" evidence="2">
    <location>
        <begin position="95"/>
        <end position="113"/>
    </location>
</feature>
<organism evidence="3 4">
    <name type="scientific">Streptomyces luteoverticillatus</name>
    <name type="common">Streptoverticillium luteoverticillatus</name>
    <dbReference type="NCBI Taxonomy" id="66425"/>
    <lineage>
        <taxon>Bacteria</taxon>
        <taxon>Bacillati</taxon>
        <taxon>Actinomycetota</taxon>
        <taxon>Actinomycetes</taxon>
        <taxon>Kitasatosporales</taxon>
        <taxon>Streptomycetaceae</taxon>
        <taxon>Streptomyces</taxon>
    </lineage>
</organism>
<keyword evidence="2" id="KW-0812">Transmembrane</keyword>
<feature type="transmembrane region" description="Helical" evidence="2">
    <location>
        <begin position="119"/>
        <end position="139"/>
    </location>
</feature>
<evidence type="ECO:0000313" key="4">
    <source>
        <dbReference type="Proteomes" id="UP000267900"/>
    </source>
</evidence>
<keyword evidence="4" id="KW-1185">Reference proteome</keyword>
<name>A0A3Q9FUD0_STRLT</name>
<gene>
    <name evidence="3" type="ORF">EKH77_13150</name>
</gene>
<dbReference type="AlphaFoldDB" id="A0A3Q9FUD0"/>
<reference evidence="3 4" key="1">
    <citation type="submission" date="2018-12" db="EMBL/GenBank/DDBJ databases">
        <title>The whole draft genome of Streptomyce luteoverticillatus CGMCC 15060.</title>
        <authorList>
            <person name="Feng Z."/>
            <person name="Chen G."/>
            <person name="Zhang J."/>
            <person name="Zhu H."/>
            <person name="Yu X."/>
            <person name="Zhang W."/>
            <person name="Zhang X."/>
        </authorList>
    </citation>
    <scope>NUCLEOTIDE SEQUENCE [LARGE SCALE GENOMIC DNA]</scope>
    <source>
        <strain evidence="3 4">CGMCC 15060</strain>
    </source>
</reference>
<keyword evidence="2" id="KW-0472">Membrane</keyword>
<dbReference type="RefSeq" id="WP_126914584.1">
    <property type="nucleotide sequence ID" value="NZ_CP034587.1"/>
</dbReference>
<dbReference type="Proteomes" id="UP000267900">
    <property type="component" value="Chromosome"/>
</dbReference>
<evidence type="ECO:0000256" key="1">
    <source>
        <dbReference type="SAM" id="MobiDB-lite"/>
    </source>
</evidence>
<evidence type="ECO:0000256" key="2">
    <source>
        <dbReference type="SAM" id="Phobius"/>
    </source>
</evidence>
<evidence type="ECO:0000313" key="3">
    <source>
        <dbReference type="EMBL" id="AZQ72034.1"/>
    </source>
</evidence>
<protein>
    <submittedName>
        <fullName evidence="3">Uncharacterized protein</fullName>
    </submittedName>
</protein>